<evidence type="ECO:0000313" key="3">
    <source>
        <dbReference type="Proteomes" id="UP000789831"/>
    </source>
</evidence>
<evidence type="ECO:0000313" key="2">
    <source>
        <dbReference type="EMBL" id="CAG8488876.1"/>
    </source>
</evidence>
<evidence type="ECO:0000256" key="1">
    <source>
        <dbReference type="SAM" id="Phobius"/>
    </source>
</evidence>
<keyword evidence="3" id="KW-1185">Reference proteome</keyword>
<gene>
    <name evidence="2" type="ORF">AGERDE_LOCUS3642</name>
</gene>
<keyword evidence="1" id="KW-0812">Transmembrane</keyword>
<dbReference type="EMBL" id="CAJVPL010000370">
    <property type="protein sequence ID" value="CAG8488876.1"/>
    <property type="molecule type" value="Genomic_DNA"/>
</dbReference>
<reference evidence="2" key="1">
    <citation type="submission" date="2021-06" db="EMBL/GenBank/DDBJ databases">
        <authorList>
            <person name="Kallberg Y."/>
            <person name="Tangrot J."/>
            <person name="Rosling A."/>
        </authorList>
    </citation>
    <scope>NUCLEOTIDE SEQUENCE</scope>
    <source>
        <strain evidence="2">MT106</strain>
    </source>
</reference>
<proteinExistence type="predicted"/>
<accession>A0A9N8WMZ0</accession>
<dbReference type="AlphaFoldDB" id="A0A9N8WMZ0"/>
<keyword evidence="1" id="KW-1133">Transmembrane helix</keyword>
<organism evidence="2 3">
    <name type="scientific">Ambispora gerdemannii</name>
    <dbReference type="NCBI Taxonomy" id="144530"/>
    <lineage>
        <taxon>Eukaryota</taxon>
        <taxon>Fungi</taxon>
        <taxon>Fungi incertae sedis</taxon>
        <taxon>Mucoromycota</taxon>
        <taxon>Glomeromycotina</taxon>
        <taxon>Glomeromycetes</taxon>
        <taxon>Archaeosporales</taxon>
        <taxon>Ambisporaceae</taxon>
        <taxon>Ambispora</taxon>
    </lineage>
</organism>
<protein>
    <submittedName>
        <fullName evidence="2">2312_t:CDS:1</fullName>
    </submittedName>
</protein>
<sequence length="332" mass="37174">MHIKAPEQMSIKIFDIPGLPQIEDNAIQHTLNAFEMDFLTGDKATDDIINSFLSKRQVLQKLLVKSVTISKRSANLAKKIVNFIEASSSTGLENKMCNALINSAKRITNDTRELAEEYSNLLLKLNNITKDVNKQDQTNKFQKTTLQTESRQLDESIKKWTFAQKAANYVCGIAALAGVPLAIAGAPITIAIAGVAGVAGMTTFAIKKGKEKEANSKTVEIDQIEFKSEIIEVVICKIDISLGNVKQFENLWRHLADDAKLKQEDIETEIDSIKEFDDKKIINEVNAEDLKLKWEEVYDIFESYANNIQEKLDLQNNLDSTGTDRFVNCALE</sequence>
<keyword evidence="1" id="KW-0472">Membrane</keyword>
<dbReference type="Proteomes" id="UP000789831">
    <property type="component" value="Unassembled WGS sequence"/>
</dbReference>
<name>A0A9N8WMZ0_9GLOM</name>
<comment type="caution">
    <text evidence="2">The sequence shown here is derived from an EMBL/GenBank/DDBJ whole genome shotgun (WGS) entry which is preliminary data.</text>
</comment>
<feature type="transmembrane region" description="Helical" evidence="1">
    <location>
        <begin position="166"/>
        <end position="183"/>
    </location>
</feature>